<dbReference type="InterPro" id="IPR004358">
    <property type="entry name" value="Sig_transdc_His_kin-like_C"/>
</dbReference>
<dbReference type="SUPFAM" id="SSF55874">
    <property type="entry name" value="ATPase domain of HSP90 chaperone/DNA topoisomerase II/histidine kinase"/>
    <property type="match status" value="1"/>
</dbReference>
<protein>
    <recommendedName>
        <fullName evidence="3">histidine kinase</fullName>
        <ecNumber evidence="3">2.7.13.3</ecNumber>
    </recommendedName>
</protein>
<dbReference type="InterPro" id="IPR003594">
    <property type="entry name" value="HATPase_dom"/>
</dbReference>
<dbReference type="InterPro" id="IPR036890">
    <property type="entry name" value="HATPase_C_sf"/>
</dbReference>
<evidence type="ECO:0000256" key="6">
    <source>
        <dbReference type="ARBA" id="ARBA00022692"/>
    </source>
</evidence>
<evidence type="ECO:0000256" key="1">
    <source>
        <dbReference type="ARBA" id="ARBA00000085"/>
    </source>
</evidence>
<dbReference type="OrthoDB" id="9804645at2"/>
<reference evidence="11 12" key="1">
    <citation type="journal article" date="2013" name="Genome Announc.">
        <title>Draft Genome Sequence for Caulobacter sp. Strain OR37, a Bacterium Tolerant to Heavy Metals.</title>
        <authorList>
            <person name="Utturkar S.M."/>
            <person name="Bollmann A."/>
            <person name="Brzoska R.M."/>
            <person name="Klingeman D.M."/>
            <person name="Epstein S.E."/>
            <person name="Palumbo A.V."/>
            <person name="Brown S.D."/>
        </authorList>
    </citation>
    <scope>NUCLEOTIDE SEQUENCE [LARGE SCALE GENOMIC DNA]</scope>
    <source>
        <strain evidence="11 12">OR37</strain>
    </source>
</reference>
<name>R0EPD3_CAUVI</name>
<dbReference type="CDD" id="cd00075">
    <property type="entry name" value="HATPase"/>
    <property type="match status" value="1"/>
</dbReference>
<evidence type="ECO:0000256" key="7">
    <source>
        <dbReference type="ARBA" id="ARBA00022777"/>
    </source>
</evidence>
<dbReference type="Proteomes" id="UP000013063">
    <property type="component" value="Unassembled WGS sequence"/>
</dbReference>
<dbReference type="PATRIC" id="fig|1292034.3.peg.1099"/>
<accession>R0EPD3</accession>
<dbReference type="PROSITE" id="PS50109">
    <property type="entry name" value="HIS_KIN"/>
    <property type="match status" value="1"/>
</dbReference>
<dbReference type="InterPro" id="IPR050428">
    <property type="entry name" value="TCS_sensor_his_kinase"/>
</dbReference>
<dbReference type="PANTHER" id="PTHR45436">
    <property type="entry name" value="SENSOR HISTIDINE KINASE YKOH"/>
    <property type="match status" value="1"/>
</dbReference>
<dbReference type="GO" id="GO:0000155">
    <property type="term" value="F:phosphorelay sensor kinase activity"/>
    <property type="evidence" value="ECO:0007669"/>
    <property type="project" value="InterPro"/>
</dbReference>
<dbReference type="InterPro" id="IPR005467">
    <property type="entry name" value="His_kinase_dom"/>
</dbReference>
<dbReference type="GO" id="GO:0005886">
    <property type="term" value="C:plasma membrane"/>
    <property type="evidence" value="ECO:0007669"/>
    <property type="project" value="TreeGrafter"/>
</dbReference>
<dbReference type="Gene3D" id="1.10.287.130">
    <property type="match status" value="1"/>
</dbReference>
<proteinExistence type="predicted"/>
<dbReference type="SUPFAM" id="SSF47384">
    <property type="entry name" value="Homodimeric domain of signal transducing histidine kinase"/>
    <property type="match status" value="1"/>
</dbReference>
<dbReference type="Gene3D" id="3.30.565.10">
    <property type="entry name" value="Histidine kinase-like ATPase, C-terminal domain"/>
    <property type="match status" value="1"/>
</dbReference>
<keyword evidence="5" id="KW-0808">Transferase</keyword>
<organism evidence="11 12">
    <name type="scientific">Caulobacter vibrioides OR37</name>
    <dbReference type="NCBI Taxonomy" id="1292034"/>
    <lineage>
        <taxon>Bacteria</taxon>
        <taxon>Pseudomonadati</taxon>
        <taxon>Pseudomonadota</taxon>
        <taxon>Alphaproteobacteria</taxon>
        <taxon>Caulobacterales</taxon>
        <taxon>Caulobacteraceae</taxon>
        <taxon>Caulobacter</taxon>
    </lineage>
</organism>
<dbReference type="InterPro" id="IPR003661">
    <property type="entry name" value="HisK_dim/P_dom"/>
</dbReference>
<dbReference type="Pfam" id="PF02518">
    <property type="entry name" value="HATPase_c"/>
    <property type="match status" value="1"/>
</dbReference>
<evidence type="ECO:0000259" key="10">
    <source>
        <dbReference type="PROSITE" id="PS50109"/>
    </source>
</evidence>
<evidence type="ECO:0000313" key="12">
    <source>
        <dbReference type="Proteomes" id="UP000013063"/>
    </source>
</evidence>
<dbReference type="AlphaFoldDB" id="R0EPD3"/>
<evidence type="ECO:0000256" key="5">
    <source>
        <dbReference type="ARBA" id="ARBA00022679"/>
    </source>
</evidence>
<keyword evidence="6" id="KW-0812">Transmembrane</keyword>
<comment type="caution">
    <text evidence="11">The sequence shown here is derived from an EMBL/GenBank/DDBJ whole genome shotgun (WGS) entry which is preliminary data.</text>
</comment>
<dbReference type="InterPro" id="IPR036097">
    <property type="entry name" value="HisK_dim/P_sf"/>
</dbReference>
<sequence>MIADFNAMADRLEKAVDDIVTWNSVIAHELRTPVTILKGRLQGLAEGVFQPEPALLRSLHHQADALARLVEDLRVVSLLDSGRLQLRSVEIDLAAEIEGLARLVERDLAKAGFGLRMTLASGRCVADPVRLRQAVLALVDNAVKYAAPCVLEIVTRVSEAEVEISVIDRGPGMPDSLARRAFEPFRRGEDVDVKSGSGLGLAVVRGIAEAHGGQVSYAWRDGLSVFAITMPRRPST</sequence>
<dbReference type="SMART" id="SM00387">
    <property type="entry name" value="HATPase_c"/>
    <property type="match status" value="1"/>
</dbReference>
<dbReference type="CDD" id="cd00082">
    <property type="entry name" value="HisKA"/>
    <property type="match status" value="1"/>
</dbReference>
<evidence type="ECO:0000256" key="3">
    <source>
        <dbReference type="ARBA" id="ARBA00012438"/>
    </source>
</evidence>
<comment type="catalytic activity">
    <reaction evidence="1">
        <text>ATP + protein L-histidine = ADP + protein N-phospho-L-histidine.</text>
        <dbReference type="EC" id="2.7.13.3"/>
    </reaction>
</comment>
<dbReference type="PRINTS" id="PR00344">
    <property type="entry name" value="BCTRLSENSOR"/>
</dbReference>
<keyword evidence="7" id="KW-0418">Kinase</keyword>
<dbReference type="STRING" id="1292034.OR37_01111"/>
<feature type="domain" description="Histidine kinase" evidence="10">
    <location>
        <begin position="25"/>
        <end position="234"/>
    </location>
</feature>
<evidence type="ECO:0000256" key="8">
    <source>
        <dbReference type="ARBA" id="ARBA00022989"/>
    </source>
</evidence>
<dbReference type="PANTHER" id="PTHR45436:SF5">
    <property type="entry name" value="SENSOR HISTIDINE KINASE TRCS"/>
    <property type="match status" value="1"/>
</dbReference>
<keyword evidence="4" id="KW-0597">Phosphoprotein</keyword>
<dbReference type="EC" id="2.7.13.3" evidence="3"/>
<evidence type="ECO:0000256" key="9">
    <source>
        <dbReference type="ARBA" id="ARBA00023136"/>
    </source>
</evidence>
<evidence type="ECO:0000313" key="11">
    <source>
        <dbReference type="EMBL" id="ENZ82917.1"/>
    </source>
</evidence>
<comment type="subcellular location">
    <subcellularLocation>
        <location evidence="2">Membrane</location>
    </subcellularLocation>
</comment>
<evidence type="ECO:0000256" key="2">
    <source>
        <dbReference type="ARBA" id="ARBA00004370"/>
    </source>
</evidence>
<keyword evidence="12" id="KW-1185">Reference proteome</keyword>
<dbReference type="SMART" id="SM00388">
    <property type="entry name" value="HisKA"/>
    <property type="match status" value="1"/>
</dbReference>
<dbReference type="RefSeq" id="WP_004616753.1">
    <property type="nucleotide sequence ID" value="NZ_APMP01000004.1"/>
</dbReference>
<keyword evidence="9" id="KW-0472">Membrane</keyword>
<gene>
    <name evidence="11" type="ORF">OR37_01111</name>
</gene>
<keyword evidence="8" id="KW-1133">Transmembrane helix</keyword>
<evidence type="ECO:0000256" key="4">
    <source>
        <dbReference type="ARBA" id="ARBA00022553"/>
    </source>
</evidence>
<dbReference type="EMBL" id="APMP01000004">
    <property type="protein sequence ID" value="ENZ82917.1"/>
    <property type="molecule type" value="Genomic_DNA"/>
</dbReference>
<dbReference type="eggNOG" id="COG2205">
    <property type="taxonomic scope" value="Bacteria"/>
</dbReference>
<dbReference type="Pfam" id="PF00512">
    <property type="entry name" value="HisKA"/>
    <property type="match status" value="1"/>
</dbReference>